<dbReference type="AlphaFoldDB" id="A0A366XZ85"/>
<dbReference type="EMBL" id="QOCW01000010">
    <property type="protein sequence ID" value="RBW69474.1"/>
    <property type="molecule type" value="Genomic_DNA"/>
</dbReference>
<dbReference type="RefSeq" id="WP_113806164.1">
    <property type="nucleotide sequence ID" value="NZ_QOCW01000010.1"/>
</dbReference>
<feature type="domain" description="HTH cro/C1-type" evidence="1">
    <location>
        <begin position="11"/>
        <end position="59"/>
    </location>
</feature>
<evidence type="ECO:0000313" key="3">
    <source>
        <dbReference type="Proteomes" id="UP000253314"/>
    </source>
</evidence>
<dbReference type="Gene3D" id="1.10.260.40">
    <property type="entry name" value="lambda repressor-like DNA-binding domains"/>
    <property type="match status" value="1"/>
</dbReference>
<dbReference type="Pfam" id="PF01381">
    <property type="entry name" value="HTH_3"/>
    <property type="match status" value="1"/>
</dbReference>
<keyword evidence="3" id="KW-1185">Reference proteome</keyword>
<accession>A0A366XZ85</accession>
<dbReference type="PROSITE" id="PS50943">
    <property type="entry name" value="HTH_CROC1"/>
    <property type="match status" value="1"/>
</dbReference>
<dbReference type="CDD" id="cd00093">
    <property type="entry name" value="HTH_XRE"/>
    <property type="match status" value="1"/>
</dbReference>
<proteinExistence type="predicted"/>
<comment type="caution">
    <text evidence="2">The sequence shown here is derived from an EMBL/GenBank/DDBJ whole genome shotgun (WGS) entry which is preliminary data.</text>
</comment>
<gene>
    <name evidence="2" type="ORF">DS031_11155</name>
</gene>
<dbReference type="Proteomes" id="UP000253314">
    <property type="component" value="Unassembled WGS sequence"/>
</dbReference>
<dbReference type="SMART" id="SM00530">
    <property type="entry name" value="HTH_XRE"/>
    <property type="match status" value="1"/>
</dbReference>
<dbReference type="OrthoDB" id="2642285at2"/>
<sequence length="69" mass="8032">MKSRIGEIIDQRGYKKRYIAEMMGISQNQLSNWVTGKSYPTAVKLFELAELLDCTVDDLYEKDDKERKA</sequence>
<dbReference type="InterPro" id="IPR010982">
    <property type="entry name" value="Lambda_DNA-bd_dom_sf"/>
</dbReference>
<organism evidence="2 3">
    <name type="scientific">Bacillus taeanensis</name>
    <dbReference type="NCBI Taxonomy" id="273032"/>
    <lineage>
        <taxon>Bacteria</taxon>
        <taxon>Bacillati</taxon>
        <taxon>Bacillota</taxon>
        <taxon>Bacilli</taxon>
        <taxon>Bacillales</taxon>
        <taxon>Bacillaceae</taxon>
        <taxon>Bacillus</taxon>
    </lineage>
</organism>
<protein>
    <submittedName>
        <fullName evidence="2">XRE family transcriptional regulator</fullName>
    </submittedName>
</protein>
<reference evidence="2 3" key="1">
    <citation type="submission" date="2018-07" db="EMBL/GenBank/DDBJ databases">
        <title>Lottiidibacillus patelloidae gen. nov., sp. nov., isolated from the intestinal tract of a marine limpet and the reclassification of B. taeanensis BH030017T, B. algicola KMM 3737T and B. hwajinpoensis SW-72T as genus Lottiidibacillus.</title>
        <authorList>
            <person name="Liu R."/>
            <person name="Huang Z."/>
        </authorList>
    </citation>
    <scope>NUCLEOTIDE SEQUENCE [LARGE SCALE GENOMIC DNA]</scope>
    <source>
        <strain evidence="2 3">BH030017</strain>
    </source>
</reference>
<dbReference type="GO" id="GO:0003677">
    <property type="term" value="F:DNA binding"/>
    <property type="evidence" value="ECO:0007669"/>
    <property type="project" value="InterPro"/>
</dbReference>
<evidence type="ECO:0000259" key="1">
    <source>
        <dbReference type="PROSITE" id="PS50943"/>
    </source>
</evidence>
<dbReference type="InterPro" id="IPR001387">
    <property type="entry name" value="Cro/C1-type_HTH"/>
</dbReference>
<dbReference type="SUPFAM" id="SSF47413">
    <property type="entry name" value="lambda repressor-like DNA-binding domains"/>
    <property type="match status" value="1"/>
</dbReference>
<evidence type="ECO:0000313" key="2">
    <source>
        <dbReference type="EMBL" id="RBW69474.1"/>
    </source>
</evidence>
<name>A0A366XZ85_9BACI</name>